<dbReference type="KEGG" id="sbw:TGUWTKB_0290"/>
<protein>
    <submittedName>
        <fullName evidence="3">Primosomal protein 1</fullName>
    </submittedName>
</protein>
<dbReference type="HOGENOM" id="CLU_1501592_0_0_6"/>
<organism evidence="3 4">
    <name type="scientific">Candidatus Tachikawaea gelatinosa</name>
    <dbReference type="NCBI Taxonomy" id="1410383"/>
    <lineage>
        <taxon>Bacteria</taxon>
        <taxon>Pseudomonadati</taxon>
        <taxon>Pseudomonadota</taxon>
        <taxon>Gammaproteobacteria</taxon>
        <taxon>Enterobacterales</taxon>
        <taxon>Enterobacteriaceae</taxon>
        <taxon>Candidatus Tachikawaea</taxon>
    </lineage>
</organism>
<evidence type="ECO:0000259" key="2">
    <source>
        <dbReference type="Pfam" id="PF17948"/>
    </source>
</evidence>
<dbReference type="AlphaFoldDB" id="A0A090AL06"/>
<name>A0A090AL06_9ENTR</name>
<dbReference type="OrthoDB" id="6630498at2"/>
<dbReference type="Pfam" id="PF17948">
    <property type="entry name" value="DnaT"/>
    <property type="match status" value="1"/>
</dbReference>
<dbReference type="Proteomes" id="UP000031627">
    <property type="component" value="Chromosome"/>
</dbReference>
<evidence type="ECO:0000256" key="1">
    <source>
        <dbReference type="SAM" id="MobiDB-lite"/>
    </source>
</evidence>
<reference evidence="4" key="1">
    <citation type="submission" date="2013-11" db="EMBL/GenBank/DDBJ databases">
        <title>Symbiont-containing voluminous jelly as an extraordinary maternal gift for overwintering insect nymphs.</title>
        <authorList>
            <person name="Kaiwa N."/>
            <person name="Hosokawa T."/>
            <person name="Nikoh N."/>
            <person name="Meng X.Y."/>
            <person name="Tanahashi M."/>
            <person name="Moriyama M."/>
            <person name="Maeda T."/>
            <person name="Yamaguchi K."/>
            <person name="Shigenobu S."/>
            <person name="Ito M."/>
            <person name="Fukatsu T."/>
        </authorList>
    </citation>
    <scope>NUCLEOTIDE SEQUENCE [LARGE SCALE GENOMIC DNA]</scope>
    <source>
        <strain evidence="4">UwTKB</strain>
    </source>
</reference>
<reference evidence="3 4" key="2">
    <citation type="journal article" date="2014" name="Curr. Biol.">
        <title>Symbiont-Supplemented Maternal Investment Underpinning Host's Ecological Adaptation.</title>
        <authorList>
            <person name="Kaiwa N."/>
            <person name="Hosokawa T."/>
            <person name="Nikoh N."/>
            <person name="Tanahashi M."/>
            <person name="Moriyama M."/>
            <person name="Meng X.Y."/>
            <person name="Maeda T."/>
            <person name="Yamaguchi K."/>
            <person name="Shigenobu S."/>
            <person name="Ito M."/>
            <person name="Fukatsu T."/>
        </authorList>
    </citation>
    <scope>NUCLEOTIDE SEQUENCE [LARGE SCALE GENOMIC DNA]</scope>
    <source>
        <strain evidence="3 4">UwTKB</strain>
    </source>
</reference>
<dbReference type="InterPro" id="IPR040480">
    <property type="entry name" value="DnaT_DNA_bind"/>
</dbReference>
<feature type="domain" description="DnaT DNA-binding" evidence="2">
    <location>
        <begin position="92"/>
        <end position="155"/>
    </location>
</feature>
<gene>
    <name evidence="3" type="primary">dnaT</name>
    <name evidence="3" type="ORF">TGUWTKB_0290</name>
</gene>
<evidence type="ECO:0000313" key="3">
    <source>
        <dbReference type="EMBL" id="BAP58289.1"/>
    </source>
</evidence>
<sequence length="185" mass="21866">MSLKILTSTIIGIKKFIKNPIIELHQSDKGTLAVLDKNIPVMYVLTQERLSYLLEIEKKMFLEKNYFLDKSQSKKSFRKNLNDYQILPKEKFAMYKKWQPDIDFQKKAAVWGVILEQPVSTSELASFIDYWIVEECILHHVQWQQKLARNIKLNRLIDNKITKKKHTGSNNHHYNDNVPDGFRSE</sequence>
<feature type="region of interest" description="Disordered" evidence="1">
    <location>
        <begin position="164"/>
        <end position="185"/>
    </location>
</feature>
<keyword evidence="4" id="KW-1185">Reference proteome</keyword>
<dbReference type="RefSeq" id="WP_041062289.1">
    <property type="nucleotide sequence ID" value="NZ_AP014521.1"/>
</dbReference>
<dbReference type="Gene3D" id="1.10.8.1180">
    <property type="match status" value="1"/>
</dbReference>
<dbReference type="EMBL" id="AP014521">
    <property type="protein sequence ID" value="BAP58289.1"/>
    <property type="molecule type" value="Genomic_DNA"/>
</dbReference>
<proteinExistence type="predicted"/>
<evidence type="ECO:0000313" key="4">
    <source>
        <dbReference type="Proteomes" id="UP000031627"/>
    </source>
</evidence>
<accession>A0A090AL06</accession>